<accession>A0A8T3DJ74</accession>
<reference evidence="2" key="1">
    <citation type="submission" date="2021-01" db="EMBL/GenBank/DDBJ databases">
        <authorList>
            <person name="Zahm M."/>
            <person name="Roques C."/>
            <person name="Cabau C."/>
            <person name="Klopp C."/>
            <person name="Donnadieu C."/>
            <person name="Jouanno E."/>
            <person name="Lampietro C."/>
            <person name="Louis A."/>
            <person name="Herpin A."/>
            <person name="Echchiki A."/>
            <person name="Berthelot C."/>
            <person name="Parey E."/>
            <person name="Roest-Crollius H."/>
            <person name="Braasch I."/>
            <person name="Postlethwait J."/>
            <person name="Bobe J."/>
            <person name="Montfort J."/>
            <person name="Bouchez O."/>
            <person name="Begum T."/>
            <person name="Mejri S."/>
            <person name="Adams A."/>
            <person name="Chen W.-J."/>
            <person name="Guiguen Y."/>
        </authorList>
    </citation>
    <scope>NUCLEOTIDE SEQUENCE</scope>
    <source>
        <tissue evidence="2">Blood</tissue>
    </source>
</reference>
<organism evidence="2 3">
    <name type="scientific">Albula goreensis</name>
    <dbReference type="NCBI Taxonomy" id="1534307"/>
    <lineage>
        <taxon>Eukaryota</taxon>
        <taxon>Metazoa</taxon>
        <taxon>Chordata</taxon>
        <taxon>Craniata</taxon>
        <taxon>Vertebrata</taxon>
        <taxon>Euteleostomi</taxon>
        <taxon>Actinopterygii</taxon>
        <taxon>Neopterygii</taxon>
        <taxon>Teleostei</taxon>
        <taxon>Albuliformes</taxon>
        <taxon>Albulidae</taxon>
        <taxon>Albula</taxon>
    </lineage>
</organism>
<dbReference type="AlphaFoldDB" id="A0A8T3DJ74"/>
<proteinExistence type="predicted"/>
<evidence type="ECO:0000256" key="1">
    <source>
        <dbReference type="SAM" id="MobiDB-lite"/>
    </source>
</evidence>
<keyword evidence="3" id="KW-1185">Reference proteome</keyword>
<feature type="compositionally biased region" description="Basic and acidic residues" evidence="1">
    <location>
        <begin position="43"/>
        <end position="57"/>
    </location>
</feature>
<protein>
    <submittedName>
        <fullName evidence="2">Uncharacterized protein</fullName>
    </submittedName>
</protein>
<feature type="compositionally biased region" description="Basic and acidic residues" evidence="1">
    <location>
        <begin position="68"/>
        <end position="87"/>
    </location>
</feature>
<dbReference type="EMBL" id="JAERUA010000009">
    <property type="protein sequence ID" value="KAI1895088.1"/>
    <property type="molecule type" value="Genomic_DNA"/>
</dbReference>
<feature type="region of interest" description="Disordered" evidence="1">
    <location>
        <begin position="1"/>
        <end position="94"/>
    </location>
</feature>
<comment type="caution">
    <text evidence="2">The sequence shown here is derived from an EMBL/GenBank/DDBJ whole genome shotgun (WGS) entry which is preliminary data.</text>
</comment>
<dbReference type="OrthoDB" id="10477811at2759"/>
<evidence type="ECO:0000313" key="2">
    <source>
        <dbReference type="EMBL" id="KAI1895088.1"/>
    </source>
</evidence>
<gene>
    <name evidence="2" type="ORF">AGOR_G00102690</name>
</gene>
<dbReference type="Proteomes" id="UP000829720">
    <property type="component" value="Unassembled WGS sequence"/>
</dbReference>
<feature type="compositionally biased region" description="Basic and acidic residues" evidence="1">
    <location>
        <begin position="14"/>
        <end position="25"/>
    </location>
</feature>
<evidence type="ECO:0000313" key="3">
    <source>
        <dbReference type="Proteomes" id="UP000829720"/>
    </source>
</evidence>
<name>A0A8T3DJ74_9TELE</name>
<sequence length="94" mass="10286">MGCSSSIKIKSKNPPKDVSKDDAGRSKTTFSTEVVQDVAGIHVDQKETEDAEAKTLLEEEETQNNKADSSREESKDLPGVPDFRDADNAWEGES</sequence>